<reference evidence="3" key="1">
    <citation type="journal article" date="2014" name="Int. J. Syst. Evol. Microbiol.">
        <title>Complete genome sequence of Corynebacterium casei LMG S-19264T (=DSM 44701T), isolated from a smear-ripened cheese.</title>
        <authorList>
            <consortium name="US DOE Joint Genome Institute (JGI-PGF)"/>
            <person name="Walter F."/>
            <person name="Albersmeier A."/>
            <person name="Kalinowski J."/>
            <person name="Ruckert C."/>
        </authorList>
    </citation>
    <scope>NUCLEOTIDE SEQUENCE</scope>
    <source>
        <strain evidence="3">JCM 4059</strain>
    </source>
</reference>
<comment type="caution">
    <text evidence="3">The sequence shown here is derived from an EMBL/GenBank/DDBJ whole genome shotgun (WGS) entry which is preliminary data.</text>
</comment>
<dbReference type="Gene3D" id="1.25.40.10">
    <property type="entry name" value="Tetratricopeptide repeat domain"/>
    <property type="match status" value="1"/>
</dbReference>
<dbReference type="Pfam" id="PF03704">
    <property type="entry name" value="BTAD"/>
    <property type="match status" value="1"/>
</dbReference>
<evidence type="ECO:0000313" key="3">
    <source>
        <dbReference type="EMBL" id="GHF71149.1"/>
    </source>
</evidence>
<protein>
    <recommendedName>
        <fullName evidence="2">Bacterial transcriptional activator domain-containing protein</fullName>
    </recommendedName>
</protein>
<dbReference type="RefSeq" id="WP_190132961.1">
    <property type="nucleotide sequence ID" value="NZ_BNBD01000020.1"/>
</dbReference>
<reference evidence="3" key="2">
    <citation type="submission" date="2020-09" db="EMBL/GenBank/DDBJ databases">
        <authorList>
            <person name="Sun Q."/>
            <person name="Ohkuma M."/>
        </authorList>
    </citation>
    <scope>NUCLEOTIDE SEQUENCE</scope>
    <source>
        <strain evidence="3">JCM 4059</strain>
    </source>
</reference>
<dbReference type="PANTHER" id="PTHR35807">
    <property type="entry name" value="TRANSCRIPTIONAL REGULATOR REDD-RELATED"/>
    <property type="match status" value="1"/>
</dbReference>
<name>A0A919BAE7_9ACTN</name>
<proteinExistence type="predicted"/>
<dbReference type="Gene3D" id="1.10.10.10">
    <property type="entry name" value="Winged helix-like DNA-binding domain superfamily/Winged helix DNA-binding domain"/>
    <property type="match status" value="1"/>
</dbReference>
<dbReference type="InterPro" id="IPR005158">
    <property type="entry name" value="BTAD"/>
</dbReference>
<dbReference type="EMBL" id="BNBD01000020">
    <property type="protein sequence ID" value="GHF71149.1"/>
    <property type="molecule type" value="Genomic_DNA"/>
</dbReference>
<keyword evidence="4" id="KW-1185">Reference proteome</keyword>
<keyword evidence="1" id="KW-0902">Two-component regulatory system</keyword>
<dbReference type="SUPFAM" id="SSF48452">
    <property type="entry name" value="TPR-like"/>
    <property type="match status" value="1"/>
</dbReference>
<dbReference type="SMART" id="SM01043">
    <property type="entry name" value="BTAD"/>
    <property type="match status" value="1"/>
</dbReference>
<organism evidence="3 4">
    <name type="scientific">Streptomyces mashuensis</name>
    <dbReference type="NCBI Taxonomy" id="33904"/>
    <lineage>
        <taxon>Bacteria</taxon>
        <taxon>Bacillati</taxon>
        <taxon>Actinomycetota</taxon>
        <taxon>Actinomycetes</taxon>
        <taxon>Kitasatosporales</taxon>
        <taxon>Streptomycetaceae</taxon>
        <taxon>Streptomyces</taxon>
    </lineage>
</organism>
<evidence type="ECO:0000259" key="2">
    <source>
        <dbReference type="SMART" id="SM01043"/>
    </source>
</evidence>
<evidence type="ECO:0000256" key="1">
    <source>
        <dbReference type="ARBA" id="ARBA00023012"/>
    </source>
</evidence>
<dbReference type="InterPro" id="IPR036388">
    <property type="entry name" value="WH-like_DNA-bd_sf"/>
</dbReference>
<dbReference type="InterPro" id="IPR011990">
    <property type="entry name" value="TPR-like_helical_dom_sf"/>
</dbReference>
<dbReference type="AlphaFoldDB" id="A0A919BAE7"/>
<dbReference type="GO" id="GO:0000160">
    <property type="term" value="P:phosphorelay signal transduction system"/>
    <property type="evidence" value="ECO:0007669"/>
    <property type="project" value="UniProtKB-KW"/>
</dbReference>
<evidence type="ECO:0000313" key="4">
    <source>
        <dbReference type="Proteomes" id="UP000638313"/>
    </source>
</evidence>
<sequence>MERGPAPSAVRLSLLGGFSLTVGDEPLSVPPSSERVLAFVALSCNGAVPRALVAGTLWPDTPEHCAFANLRSALSRLQHSGRAALDVTNTTVRLARDVGVDFHRARSLAHLVLDGRTAVADAGLGATTVLALSADLLPGWYEDWVLLEADSWRDLRTHALERLSAEFLAARRFAEAVTAAHAAVRAAPLRASSQASLIRAHLAEGNTSDAAQSFERYERRLRAETGLRPAPGLRRLVRESPGSRSR</sequence>
<gene>
    <name evidence="3" type="ORF">GCM10010218_60610</name>
</gene>
<dbReference type="Proteomes" id="UP000638313">
    <property type="component" value="Unassembled WGS sequence"/>
</dbReference>
<feature type="domain" description="Bacterial transcriptional activator" evidence="2">
    <location>
        <begin position="100"/>
        <end position="241"/>
    </location>
</feature>
<accession>A0A919BAE7</accession>
<dbReference type="InterPro" id="IPR051677">
    <property type="entry name" value="AfsR-DnrI-RedD_regulator"/>
</dbReference>